<proteinExistence type="predicted"/>
<feature type="compositionally biased region" description="Basic and acidic residues" evidence="1">
    <location>
        <begin position="56"/>
        <end position="66"/>
    </location>
</feature>
<feature type="non-terminal residue" evidence="2">
    <location>
        <position position="1"/>
    </location>
</feature>
<name>A0AAV8YXC7_9CUCU</name>
<keyword evidence="3" id="KW-1185">Reference proteome</keyword>
<evidence type="ECO:0000256" key="1">
    <source>
        <dbReference type="SAM" id="MobiDB-lite"/>
    </source>
</evidence>
<feature type="region of interest" description="Disordered" evidence="1">
    <location>
        <begin position="54"/>
        <end position="82"/>
    </location>
</feature>
<comment type="caution">
    <text evidence="2">The sequence shown here is derived from an EMBL/GenBank/DDBJ whole genome shotgun (WGS) entry which is preliminary data.</text>
</comment>
<gene>
    <name evidence="2" type="ORF">NQ318_003508</name>
</gene>
<evidence type="ECO:0000313" key="2">
    <source>
        <dbReference type="EMBL" id="KAJ8955410.1"/>
    </source>
</evidence>
<dbReference type="AlphaFoldDB" id="A0AAV8YXC7"/>
<organism evidence="2 3">
    <name type="scientific">Aromia moschata</name>
    <dbReference type="NCBI Taxonomy" id="1265417"/>
    <lineage>
        <taxon>Eukaryota</taxon>
        <taxon>Metazoa</taxon>
        <taxon>Ecdysozoa</taxon>
        <taxon>Arthropoda</taxon>
        <taxon>Hexapoda</taxon>
        <taxon>Insecta</taxon>
        <taxon>Pterygota</taxon>
        <taxon>Neoptera</taxon>
        <taxon>Endopterygota</taxon>
        <taxon>Coleoptera</taxon>
        <taxon>Polyphaga</taxon>
        <taxon>Cucujiformia</taxon>
        <taxon>Chrysomeloidea</taxon>
        <taxon>Cerambycidae</taxon>
        <taxon>Cerambycinae</taxon>
        <taxon>Callichromatini</taxon>
        <taxon>Aromia</taxon>
    </lineage>
</organism>
<sequence length="82" mass="9219">TSNDRGGFLRPRRKHPAGREQPVSAVPVSLFSTRLTAVVATSDRGLHCGLHRHLHGASEKEIENRRRPSPPPPPLVYDEFRF</sequence>
<accession>A0AAV8YXC7</accession>
<feature type="region of interest" description="Disordered" evidence="1">
    <location>
        <begin position="1"/>
        <end position="23"/>
    </location>
</feature>
<evidence type="ECO:0000313" key="3">
    <source>
        <dbReference type="Proteomes" id="UP001162162"/>
    </source>
</evidence>
<protein>
    <submittedName>
        <fullName evidence="2">Uncharacterized protein</fullName>
    </submittedName>
</protein>
<dbReference type="Proteomes" id="UP001162162">
    <property type="component" value="Unassembled WGS sequence"/>
</dbReference>
<reference evidence="2" key="1">
    <citation type="journal article" date="2023" name="Insect Mol. Biol.">
        <title>Genome sequencing provides insights into the evolution of gene families encoding plant cell wall-degrading enzymes in longhorned beetles.</title>
        <authorList>
            <person name="Shin N.R."/>
            <person name="Okamura Y."/>
            <person name="Kirsch R."/>
            <person name="Pauchet Y."/>
        </authorList>
    </citation>
    <scope>NUCLEOTIDE SEQUENCE</scope>
    <source>
        <strain evidence="2">AMC_N1</strain>
    </source>
</reference>
<dbReference type="EMBL" id="JAPWTK010000038">
    <property type="protein sequence ID" value="KAJ8955410.1"/>
    <property type="molecule type" value="Genomic_DNA"/>
</dbReference>